<feature type="chain" id="PRO_5036776969" description="17 kDa surface antigen" evidence="2">
    <location>
        <begin position="28"/>
        <end position="220"/>
    </location>
</feature>
<reference evidence="3" key="1">
    <citation type="submission" date="2021-04" db="EMBL/GenBank/DDBJ databases">
        <title>The complete genome sequence of Caulobacter sp. S6.</title>
        <authorList>
            <person name="Tang Y."/>
            <person name="Ouyang W."/>
            <person name="Liu Q."/>
            <person name="Huang B."/>
            <person name="Guo Z."/>
            <person name="Lei P."/>
        </authorList>
    </citation>
    <scope>NUCLEOTIDE SEQUENCE</scope>
    <source>
        <strain evidence="3">S6</strain>
    </source>
</reference>
<protein>
    <recommendedName>
        <fullName evidence="5">17 kDa surface antigen</fullName>
    </recommendedName>
</protein>
<dbReference type="RefSeq" id="WP_211938771.1">
    <property type="nucleotide sequence ID" value="NZ_CP073078.1"/>
</dbReference>
<keyword evidence="2" id="KW-0732">Signal</keyword>
<evidence type="ECO:0000313" key="3">
    <source>
        <dbReference type="EMBL" id="QUD88721.1"/>
    </source>
</evidence>
<sequence>MAKSSGGALALALASLVVAQAPGAVQAQPPGPPAAAPYQPPGPQPPGYAPGYPYGSADISPPMDYHPEHRGEDFSPGAREEDRRYAAAVQHWAARACVDERDQNRVAGAAIGGVFGALVGSAAAGRHDRGGGAVVGGILGAIAGSAIGASQTSPGCPPGYVVRSGAPPFSPPRFRSGFVYVAPPDYRPWIWADERWVYRPYPYHRYWYRHESRRPDHGPH</sequence>
<dbReference type="AlphaFoldDB" id="A0A975G2C0"/>
<feature type="compositionally biased region" description="Basic and acidic residues" evidence="1">
    <location>
        <begin position="65"/>
        <end position="76"/>
    </location>
</feature>
<organism evidence="3 4">
    <name type="scientific">Phenylobacterium montanum</name>
    <dbReference type="NCBI Taxonomy" id="2823693"/>
    <lineage>
        <taxon>Bacteria</taxon>
        <taxon>Pseudomonadati</taxon>
        <taxon>Pseudomonadota</taxon>
        <taxon>Alphaproteobacteria</taxon>
        <taxon>Caulobacterales</taxon>
        <taxon>Caulobacteraceae</taxon>
        <taxon>Phenylobacterium</taxon>
    </lineage>
</organism>
<evidence type="ECO:0000313" key="4">
    <source>
        <dbReference type="Proteomes" id="UP000676409"/>
    </source>
</evidence>
<evidence type="ECO:0000256" key="1">
    <source>
        <dbReference type="SAM" id="MobiDB-lite"/>
    </source>
</evidence>
<evidence type="ECO:0008006" key="5">
    <source>
        <dbReference type="Google" id="ProtNLM"/>
    </source>
</evidence>
<accession>A0A975G2C0</accession>
<keyword evidence="4" id="KW-1185">Reference proteome</keyword>
<dbReference type="KEGG" id="caul:KCG34_02200"/>
<dbReference type="EMBL" id="CP073078">
    <property type="protein sequence ID" value="QUD88721.1"/>
    <property type="molecule type" value="Genomic_DNA"/>
</dbReference>
<name>A0A975G2C0_9CAUL</name>
<feature type="compositionally biased region" description="Pro residues" evidence="1">
    <location>
        <begin position="29"/>
        <end position="48"/>
    </location>
</feature>
<dbReference type="Proteomes" id="UP000676409">
    <property type="component" value="Chromosome"/>
</dbReference>
<gene>
    <name evidence="3" type="ORF">KCG34_02200</name>
</gene>
<feature type="region of interest" description="Disordered" evidence="1">
    <location>
        <begin position="24"/>
        <end position="76"/>
    </location>
</feature>
<evidence type="ECO:0000256" key="2">
    <source>
        <dbReference type="SAM" id="SignalP"/>
    </source>
</evidence>
<feature type="signal peptide" evidence="2">
    <location>
        <begin position="1"/>
        <end position="27"/>
    </location>
</feature>
<proteinExistence type="predicted"/>